<dbReference type="RefSeq" id="WP_013146789.1">
    <property type="nucleotide sequence ID" value="NC_014207.1"/>
</dbReference>
<name>D7DK87_METV0</name>
<accession>D7DK87</accession>
<dbReference type="NCBIfam" id="TIGR00255">
    <property type="entry name" value="YicC/YloC family endoribonuclease"/>
    <property type="match status" value="1"/>
</dbReference>
<evidence type="ECO:0000256" key="5">
    <source>
        <dbReference type="ARBA" id="ARBA00035648"/>
    </source>
</evidence>
<keyword evidence="3" id="KW-0255">Endonuclease</keyword>
<dbReference type="eggNOG" id="COG1561">
    <property type="taxonomic scope" value="Bacteria"/>
</dbReference>
<dbReference type="InterPro" id="IPR013551">
    <property type="entry name" value="YicC-like_C"/>
</dbReference>
<feature type="domain" description="Endoribonuclease YicC-like N-terminal" evidence="6">
    <location>
        <begin position="4"/>
        <end position="158"/>
    </location>
</feature>
<proteinExistence type="inferred from homology"/>
<dbReference type="InterPro" id="IPR005229">
    <property type="entry name" value="YicC/YloC-like"/>
</dbReference>
<dbReference type="PANTHER" id="PTHR30636">
    <property type="entry name" value="UPF0701 PROTEIN YICC"/>
    <property type="match status" value="1"/>
</dbReference>
<organism evidence="8 9">
    <name type="scientific">Methylotenera versatilis (strain 301)</name>
    <dbReference type="NCBI Taxonomy" id="666681"/>
    <lineage>
        <taxon>Bacteria</taxon>
        <taxon>Pseudomonadati</taxon>
        <taxon>Pseudomonadota</taxon>
        <taxon>Betaproteobacteria</taxon>
        <taxon>Nitrosomonadales</taxon>
        <taxon>Methylophilaceae</taxon>
        <taxon>Methylotenera</taxon>
    </lineage>
</organism>
<reference evidence="9" key="1">
    <citation type="submission" date="2010-05" db="EMBL/GenBank/DDBJ databases">
        <title>Complete sequence of Methylotenera sp. 301.</title>
        <authorList>
            <person name="Lucas S."/>
            <person name="Copeland A."/>
            <person name="Lapidus A."/>
            <person name="Cheng J.-F."/>
            <person name="Bruce D."/>
            <person name="Goodwin L."/>
            <person name="Pitluck S."/>
            <person name="Clum A."/>
            <person name="Land M."/>
            <person name="Hauser L."/>
            <person name="Kyrpides N."/>
            <person name="Ivanova N."/>
            <person name="Chistoservova L."/>
            <person name="Kalyuzhnaya M."/>
            <person name="Woyke T."/>
        </authorList>
    </citation>
    <scope>NUCLEOTIDE SEQUENCE [LARGE SCALE GENOMIC DNA]</scope>
    <source>
        <strain evidence="9">301</strain>
    </source>
</reference>
<dbReference type="GO" id="GO:0016787">
    <property type="term" value="F:hydrolase activity"/>
    <property type="evidence" value="ECO:0007669"/>
    <property type="project" value="UniProtKB-KW"/>
</dbReference>
<evidence type="ECO:0000313" key="8">
    <source>
        <dbReference type="EMBL" id="ADI28472.1"/>
    </source>
</evidence>
<dbReference type="KEGG" id="meh:M301_0084"/>
<keyword evidence="9" id="KW-1185">Reference proteome</keyword>
<evidence type="ECO:0000259" key="7">
    <source>
        <dbReference type="Pfam" id="PF08340"/>
    </source>
</evidence>
<dbReference type="Pfam" id="PF08340">
    <property type="entry name" value="YicC-like_C"/>
    <property type="match status" value="1"/>
</dbReference>
<dbReference type="STRING" id="666681.M301_0084"/>
<evidence type="ECO:0008006" key="10">
    <source>
        <dbReference type="Google" id="ProtNLM"/>
    </source>
</evidence>
<sequence>MTFSMTGFAAIEQSINPPIDNATLILELRAVNSRYLDLHFKLDENLRSFEPAIRELISAKLSRGKIECKVNLIQRTQAGQATQLDDALMQQLAAMQVKAQQYFPQSRPLSVADILRWPGVVLSDALSQDTLLEDVKKLLQKGLQDLNASRAREGEKLKALVLERLSQIESLVIKVKPFLPALTKEYQAKLENKLQENLKNIDPERVAQELVMFAQRIDVDEELTRLTAHISEVKRILSSDAPAGKRLDFLMQELNREANTLGSKSVSVQTTQVSMELKVLIEQMREQIQNIE</sequence>
<comment type="similarity">
    <text evidence="5">Belongs to the YicC/YloC family.</text>
</comment>
<dbReference type="GO" id="GO:0004521">
    <property type="term" value="F:RNA endonuclease activity"/>
    <property type="evidence" value="ECO:0007669"/>
    <property type="project" value="InterPro"/>
</dbReference>
<evidence type="ECO:0000256" key="4">
    <source>
        <dbReference type="ARBA" id="ARBA00022801"/>
    </source>
</evidence>
<dbReference type="Proteomes" id="UP000000383">
    <property type="component" value="Chromosome"/>
</dbReference>
<dbReference type="EMBL" id="CP002056">
    <property type="protein sequence ID" value="ADI28472.1"/>
    <property type="molecule type" value="Genomic_DNA"/>
</dbReference>
<dbReference type="HOGENOM" id="CLU_076609_2_0_4"/>
<dbReference type="Pfam" id="PF03755">
    <property type="entry name" value="YicC-like_N"/>
    <property type="match status" value="1"/>
</dbReference>
<feature type="domain" description="Endoribonuclease YicC-like C-terminal" evidence="7">
    <location>
        <begin position="179"/>
        <end position="292"/>
    </location>
</feature>
<evidence type="ECO:0000256" key="3">
    <source>
        <dbReference type="ARBA" id="ARBA00022759"/>
    </source>
</evidence>
<evidence type="ECO:0000313" key="9">
    <source>
        <dbReference type="Proteomes" id="UP000000383"/>
    </source>
</evidence>
<keyword evidence="2" id="KW-0540">Nuclease</keyword>
<reference evidence="8 9" key="2">
    <citation type="journal article" date="2011" name="J. Bacteriol.">
        <title>Genomes of three methylotrophs from a single niche uncover genetic and metabolic divergence of Methylophilaceae.</title>
        <authorList>
            <person name="Lapidus A."/>
            <person name="Clum A."/>
            <person name="Labutti K."/>
            <person name="Kaluzhnaya M.G."/>
            <person name="Lim S."/>
            <person name="Beck D.A."/>
            <person name="Glavina Del Rio T."/>
            <person name="Nolan M."/>
            <person name="Mavromatis K."/>
            <person name="Huntemann M."/>
            <person name="Lucas S."/>
            <person name="Lidstrom M.E."/>
            <person name="Ivanova N."/>
            <person name="Chistoserdova L."/>
        </authorList>
    </citation>
    <scope>NUCLEOTIDE SEQUENCE [LARGE SCALE GENOMIC DNA]</scope>
    <source>
        <strain evidence="8 9">301</strain>
    </source>
</reference>
<dbReference type="InterPro" id="IPR013527">
    <property type="entry name" value="YicC-like_N"/>
</dbReference>
<keyword evidence="4" id="KW-0378">Hydrolase</keyword>
<evidence type="ECO:0000259" key="6">
    <source>
        <dbReference type="Pfam" id="PF03755"/>
    </source>
</evidence>
<comment type="cofactor">
    <cofactor evidence="1">
        <name>a divalent metal cation</name>
        <dbReference type="ChEBI" id="CHEBI:60240"/>
    </cofactor>
</comment>
<evidence type="ECO:0000256" key="1">
    <source>
        <dbReference type="ARBA" id="ARBA00001968"/>
    </source>
</evidence>
<dbReference type="PANTHER" id="PTHR30636:SF3">
    <property type="entry name" value="UPF0701 PROTEIN YICC"/>
    <property type="match status" value="1"/>
</dbReference>
<evidence type="ECO:0000256" key="2">
    <source>
        <dbReference type="ARBA" id="ARBA00022722"/>
    </source>
</evidence>
<protein>
    <recommendedName>
        <fullName evidence="10">YicC domain protein</fullName>
    </recommendedName>
</protein>
<dbReference type="AlphaFoldDB" id="D7DK87"/>
<gene>
    <name evidence="8" type="ordered locus">M301_0084</name>
</gene>
<dbReference type="OrthoDB" id="9771229at2"/>